<evidence type="ECO:0000313" key="3">
    <source>
        <dbReference type="Proteomes" id="UP001164693"/>
    </source>
</evidence>
<feature type="compositionally biased region" description="Gly residues" evidence="1">
    <location>
        <begin position="44"/>
        <end position="53"/>
    </location>
</feature>
<evidence type="ECO:0008006" key="4">
    <source>
        <dbReference type="Google" id="ProtNLM"/>
    </source>
</evidence>
<accession>A0ABY7JX47</accession>
<gene>
    <name evidence="2" type="ORF">M6B22_14005</name>
</gene>
<reference evidence="2" key="1">
    <citation type="submission" date="2022-05" db="EMBL/GenBank/DDBJ databases">
        <title>Jatrophihabitans sp. SB3-54 whole genome sequence.</title>
        <authorList>
            <person name="Suh M.K."/>
            <person name="Eom M.K."/>
            <person name="Kim J.S."/>
            <person name="Kim H.S."/>
            <person name="Do H.E."/>
            <person name="Shin Y.K."/>
            <person name="Lee J.-S."/>
        </authorList>
    </citation>
    <scope>NUCLEOTIDE SEQUENCE</scope>
    <source>
        <strain evidence="2">SB3-54</strain>
    </source>
</reference>
<dbReference type="EMBL" id="CP097463">
    <property type="protein sequence ID" value="WAX55651.1"/>
    <property type="molecule type" value="Genomic_DNA"/>
</dbReference>
<evidence type="ECO:0000256" key="1">
    <source>
        <dbReference type="SAM" id="MobiDB-lite"/>
    </source>
</evidence>
<keyword evidence="3" id="KW-1185">Reference proteome</keyword>
<feature type="compositionally biased region" description="Low complexity" evidence="1">
    <location>
        <begin position="56"/>
        <end position="89"/>
    </location>
</feature>
<organism evidence="2 3">
    <name type="scientific">Jatrophihabitans cynanchi</name>
    <dbReference type="NCBI Taxonomy" id="2944128"/>
    <lineage>
        <taxon>Bacteria</taxon>
        <taxon>Bacillati</taxon>
        <taxon>Actinomycetota</taxon>
        <taxon>Actinomycetes</taxon>
        <taxon>Jatrophihabitantales</taxon>
        <taxon>Jatrophihabitantaceae</taxon>
        <taxon>Jatrophihabitans</taxon>
    </lineage>
</organism>
<feature type="region of interest" description="Disordered" evidence="1">
    <location>
        <begin position="44"/>
        <end position="89"/>
    </location>
</feature>
<proteinExistence type="predicted"/>
<evidence type="ECO:0000313" key="2">
    <source>
        <dbReference type="EMBL" id="WAX55651.1"/>
    </source>
</evidence>
<name>A0ABY7JX47_9ACTN</name>
<dbReference type="Proteomes" id="UP001164693">
    <property type="component" value="Chromosome"/>
</dbReference>
<sequence>MLHPVGSRPPSVYWRRRLLLLASLVLLVLLVVLTVKAVFSDGGGSPAAQGGGATHPVTSPRTTPSSTPTGTRPSTSGRPSTSTARSSTVVPAQCKASQLSVQAVVGKSQYKIGDNPVLTLQVTNTGPAPCVQNVADSQIELRVYNGASRVWGSHDCKIEPGVDERTLAVGHPAGFSIKWSGLTAQPGCAGTRQRVGAGTYTLYAALSGHDGKVAQFSIS</sequence>
<dbReference type="RefSeq" id="WP_269442170.1">
    <property type="nucleotide sequence ID" value="NZ_CP097463.1"/>
</dbReference>
<protein>
    <recommendedName>
        <fullName evidence="4">Intracellular proteinase inhibitor BsuPI domain-containing protein</fullName>
    </recommendedName>
</protein>